<gene>
    <name evidence="2" type="ORF">CPELLU_LOCUS4974</name>
</gene>
<dbReference type="Pfam" id="PF16015">
    <property type="entry name" value="Promethin"/>
    <property type="match status" value="1"/>
</dbReference>
<feature type="transmembrane region" description="Helical" evidence="1">
    <location>
        <begin position="190"/>
        <end position="208"/>
    </location>
</feature>
<evidence type="ECO:0000313" key="2">
    <source>
        <dbReference type="EMBL" id="CAG8555905.1"/>
    </source>
</evidence>
<keyword evidence="1" id="KW-0472">Membrane</keyword>
<protein>
    <submittedName>
        <fullName evidence="2">2136_t:CDS:1</fullName>
    </submittedName>
</protein>
<name>A0A9N9B8A1_9GLOM</name>
<dbReference type="EMBL" id="CAJVQA010002723">
    <property type="protein sequence ID" value="CAG8555905.1"/>
    <property type="molecule type" value="Genomic_DNA"/>
</dbReference>
<accession>A0A9N9B8A1</accession>
<comment type="caution">
    <text evidence="2">The sequence shown here is derived from an EMBL/GenBank/DDBJ whole genome shotgun (WGS) entry which is preliminary data.</text>
</comment>
<proteinExistence type="predicted"/>
<sequence>MEIFKSTEESVKNVGTGIYTSLPEWVRRIGDYSYDVASRYQILKDFSLTFGALFAIPILLFIAWSIGSLVTTIIIWAVAYAAINGLLIGGALLVLTPIFIITIITAANVTCVITVCRGTLWAVQVEETLSHIKTDVITNGEVFADDNESIYEYEKQLDYANKMKRLVFIDKLIDYFSRAKRVPGVVINEMIKLSPIHAIIFVCCIFLIKEW</sequence>
<feature type="transmembrane region" description="Helical" evidence="1">
    <location>
        <begin position="48"/>
        <end position="67"/>
    </location>
</feature>
<dbReference type="OrthoDB" id="2428135at2759"/>
<keyword evidence="1" id="KW-0812">Transmembrane</keyword>
<evidence type="ECO:0000313" key="3">
    <source>
        <dbReference type="Proteomes" id="UP000789759"/>
    </source>
</evidence>
<dbReference type="AlphaFoldDB" id="A0A9N9B8A1"/>
<organism evidence="2 3">
    <name type="scientific">Cetraspora pellucida</name>
    <dbReference type="NCBI Taxonomy" id="1433469"/>
    <lineage>
        <taxon>Eukaryota</taxon>
        <taxon>Fungi</taxon>
        <taxon>Fungi incertae sedis</taxon>
        <taxon>Mucoromycota</taxon>
        <taxon>Glomeromycotina</taxon>
        <taxon>Glomeromycetes</taxon>
        <taxon>Diversisporales</taxon>
        <taxon>Gigasporaceae</taxon>
        <taxon>Cetraspora</taxon>
    </lineage>
</organism>
<dbReference type="Proteomes" id="UP000789759">
    <property type="component" value="Unassembled WGS sequence"/>
</dbReference>
<keyword evidence="3" id="KW-1185">Reference proteome</keyword>
<keyword evidence="1" id="KW-1133">Transmembrane helix</keyword>
<reference evidence="2" key="1">
    <citation type="submission" date="2021-06" db="EMBL/GenBank/DDBJ databases">
        <authorList>
            <person name="Kallberg Y."/>
            <person name="Tangrot J."/>
            <person name="Rosling A."/>
        </authorList>
    </citation>
    <scope>NUCLEOTIDE SEQUENCE</scope>
    <source>
        <strain evidence="2">FL966</strain>
    </source>
</reference>
<evidence type="ECO:0000256" key="1">
    <source>
        <dbReference type="SAM" id="Phobius"/>
    </source>
</evidence>
<feature type="transmembrane region" description="Helical" evidence="1">
    <location>
        <begin position="73"/>
        <end position="95"/>
    </location>
</feature>